<protein>
    <submittedName>
        <fullName evidence="2">Uncharacterized protein</fullName>
    </submittedName>
</protein>
<keyword evidence="1" id="KW-0812">Transmembrane</keyword>
<sequence>MPDHHPTTSKQTTVRGVLPSLGMVIAEFALVCLLVALVPVTVYLDTAVLGEGVTEDSLTEHMHNTLLAIAAGIFMMGAYQHVGMRGYLTLAATLFACMFLREYDAALDRIQHGFWIYPALVTLAVGSFIAWRNRGTTLLPMLHHLQTRSATFVYIGVVLLLFFSRIFGTGALWEAVMGAAYDPQIKTTVQEGTELLAYLLIAYGAVLSHLHGYGAQAALQERRL</sequence>
<gene>
    <name evidence="2" type="ORF">PL336_14685</name>
</gene>
<dbReference type="AlphaFoldDB" id="A0AAX3LP21"/>
<reference evidence="2" key="1">
    <citation type="submission" date="2023-01" db="EMBL/GenBank/DDBJ databases">
        <title>Comparative genomic analysis of cold water coral derived Sulfitobacter faviae: insights into their metabolism and habitat adaptation.</title>
        <authorList>
            <person name="Guo Y."/>
            <person name="Lin S."/>
            <person name="Huang Z."/>
            <person name="Tang K."/>
            <person name="Wang X."/>
        </authorList>
    </citation>
    <scope>NUCLEOTIDE SEQUENCE</scope>
    <source>
        <strain evidence="2">SCSIO W_1865</strain>
    </source>
</reference>
<accession>A0AAX3LP21</accession>
<dbReference type="RefSeq" id="WP_209216530.1">
    <property type="nucleotide sequence ID" value="NZ_CP116423.1"/>
</dbReference>
<keyword evidence="1" id="KW-0472">Membrane</keyword>
<evidence type="ECO:0000313" key="2">
    <source>
        <dbReference type="EMBL" id="WCE70023.1"/>
    </source>
</evidence>
<name>A0AAX3LP21_9RHOB</name>
<keyword evidence="1" id="KW-1133">Transmembrane helix</keyword>
<dbReference type="EMBL" id="CP116423">
    <property type="protein sequence ID" value="WCE70023.1"/>
    <property type="molecule type" value="Genomic_DNA"/>
</dbReference>
<evidence type="ECO:0000313" key="3">
    <source>
        <dbReference type="Proteomes" id="UP001210770"/>
    </source>
</evidence>
<proteinExistence type="predicted"/>
<feature type="transmembrane region" description="Helical" evidence="1">
    <location>
        <begin position="195"/>
        <end position="214"/>
    </location>
</feature>
<feature type="transmembrane region" description="Helical" evidence="1">
    <location>
        <begin position="115"/>
        <end position="131"/>
    </location>
</feature>
<feature type="transmembrane region" description="Helical" evidence="1">
    <location>
        <begin position="152"/>
        <end position="175"/>
    </location>
</feature>
<dbReference type="Proteomes" id="UP001210770">
    <property type="component" value="Chromosome"/>
</dbReference>
<feature type="transmembrane region" description="Helical" evidence="1">
    <location>
        <begin position="86"/>
        <end position="103"/>
    </location>
</feature>
<feature type="transmembrane region" description="Helical" evidence="1">
    <location>
        <begin position="62"/>
        <end position="79"/>
    </location>
</feature>
<feature type="transmembrane region" description="Helical" evidence="1">
    <location>
        <begin position="21"/>
        <end position="42"/>
    </location>
</feature>
<organism evidence="2 3">
    <name type="scientific">Sulfitobacter faviae</name>
    <dbReference type="NCBI Taxonomy" id="1775881"/>
    <lineage>
        <taxon>Bacteria</taxon>
        <taxon>Pseudomonadati</taxon>
        <taxon>Pseudomonadota</taxon>
        <taxon>Alphaproteobacteria</taxon>
        <taxon>Rhodobacterales</taxon>
        <taxon>Roseobacteraceae</taxon>
        <taxon>Sulfitobacter</taxon>
    </lineage>
</organism>
<evidence type="ECO:0000256" key="1">
    <source>
        <dbReference type="SAM" id="Phobius"/>
    </source>
</evidence>